<reference evidence="2" key="1">
    <citation type="submission" date="2022-08" db="UniProtKB">
        <authorList>
            <consortium name="EnsemblMetazoa"/>
        </authorList>
    </citation>
    <scope>IDENTIFICATION</scope>
    <source>
        <strain evidence="2">05x7-T-G4-1.051#20</strain>
    </source>
</reference>
<dbReference type="GO" id="GO:0030991">
    <property type="term" value="C:intraciliary transport particle A"/>
    <property type="evidence" value="ECO:0007669"/>
    <property type="project" value="TreeGrafter"/>
</dbReference>
<evidence type="ECO:0000313" key="3">
    <source>
        <dbReference type="Proteomes" id="UP000005408"/>
    </source>
</evidence>
<dbReference type="GO" id="GO:0005929">
    <property type="term" value="C:cilium"/>
    <property type="evidence" value="ECO:0007669"/>
    <property type="project" value="TreeGrafter"/>
</dbReference>
<dbReference type="InterPro" id="IPR039468">
    <property type="entry name" value="WDR19_WD40_rpt"/>
</dbReference>
<evidence type="ECO:0000313" key="2">
    <source>
        <dbReference type="EnsemblMetazoa" id="G24082.1:cds"/>
    </source>
</evidence>
<feature type="domain" description="WDR19 WD40 repeat" evidence="1">
    <location>
        <begin position="1"/>
        <end position="100"/>
    </location>
</feature>
<dbReference type="Pfam" id="PF15911">
    <property type="entry name" value="Beta-prop_WDR19_2nd"/>
    <property type="match status" value="1"/>
</dbReference>
<proteinExistence type="predicted"/>
<dbReference type="EnsemblMetazoa" id="G24082.1">
    <property type="protein sequence ID" value="G24082.1:cds"/>
    <property type="gene ID" value="G24082"/>
</dbReference>
<dbReference type="PANTHER" id="PTHR14920">
    <property type="entry name" value="OSMOTIC AVOIDANCE ABNORMAL PROTEIN 1/WD REPEAT MEMBRANE PROTEIN"/>
    <property type="match status" value="1"/>
</dbReference>
<accession>A0A8W8KPU3</accession>
<protein>
    <recommendedName>
        <fullName evidence="1">WDR19 WD40 repeat domain-containing protein</fullName>
    </recommendedName>
</protein>
<dbReference type="AlphaFoldDB" id="A0A8W8KPU3"/>
<evidence type="ECO:0000259" key="1">
    <source>
        <dbReference type="Pfam" id="PF15911"/>
    </source>
</evidence>
<dbReference type="GO" id="GO:0035721">
    <property type="term" value="P:intraciliary retrograde transport"/>
    <property type="evidence" value="ECO:0007669"/>
    <property type="project" value="InterPro"/>
</dbReference>
<dbReference type="InterPro" id="IPR040379">
    <property type="entry name" value="WDR19/dyf-2"/>
</dbReference>
<name>A0A8W8KPU3_MAGGI</name>
<dbReference type="GO" id="GO:0060271">
    <property type="term" value="P:cilium assembly"/>
    <property type="evidence" value="ECO:0007669"/>
    <property type="project" value="TreeGrafter"/>
</dbReference>
<sequence>MNNRAWFYLLGDAGIERLKDREYLGTVNHICLNADYAAVGFEGKVQLHMIEGETAGTTDERETRLFPDSSQDDFRITCHDLTNDFLIYGSDVKKMRHLYLKI</sequence>
<keyword evidence="3" id="KW-1185">Reference proteome</keyword>
<organism evidence="2 3">
    <name type="scientific">Magallana gigas</name>
    <name type="common">Pacific oyster</name>
    <name type="synonym">Crassostrea gigas</name>
    <dbReference type="NCBI Taxonomy" id="29159"/>
    <lineage>
        <taxon>Eukaryota</taxon>
        <taxon>Metazoa</taxon>
        <taxon>Spiralia</taxon>
        <taxon>Lophotrochozoa</taxon>
        <taxon>Mollusca</taxon>
        <taxon>Bivalvia</taxon>
        <taxon>Autobranchia</taxon>
        <taxon>Pteriomorphia</taxon>
        <taxon>Ostreida</taxon>
        <taxon>Ostreoidea</taxon>
        <taxon>Ostreidae</taxon>
        <taxon>Magallana</taxon>
    </lineage>
</organism>
<dbReference type="Proteomes" id="UP000005408">
    <property type="component" value="Unassembled WGS sequence"/>
</dbReference>
<dbReference type="PANTHER" id="PTHR14920:SF0">
    <property type="entry name" value="WD REPEAT DOMAIN 19"/>
    <property type="match status" value="1"/>
</dbReference>